<proteinExistence type="predicted"/>
<evidence type="ECO:0000256" key="1">
    <source>
        <dbReference type="SAM" id="SignalP"/>
    </source>
</evidence>
<organism evidence="3 4">
    <name type="scientific">Ceratina calcarata</name>
    <dbReference type="NCBI Taxonomy" id="156304"/>
    <lineage>
        <taxon>Eukaryota</taxon>
        <taxon>Metazoa</taxon>
        <taxon>Ecdysozoa</taxon>
        <taxon>Arthropoda</taxon>
        <taxon>Hexapoda</taxon>
        <taxon>Insecta</taxon>
        <taxon>Pterygota</taxon>
        <taxon>Neoptera</taxon>
        <taxon>Endopterygota</taxon>
        <taxon>Hymenoptera</taxon>
        <taxon>Apocrita</taxon>
        <taxon>Aculeata</taxon>
        <taxon>Apoidea</taxon>
        <taxon>Anthophila</taxon>
        <taxon>Apidae</taxon>
        <taxon>Ceratina</taxon>
        <taxon>Zadontomerus</taxon>
    </lineage>
</organism>
<dbReference type="Proteomes" id="UP000694925">
    <property type="component" value="Unplaced"/>
</dbReference>
<sequence>MKDLIITFSSLWLISHAASDVISDITLNTIPISISDVFEGTDQKNDNFNTLQIIQSQGYPAEAHTVTTEDGYILTIHRIPGKPGSPAVFLQHGILGSSADWLIVNKSQSLAFML</sequence>
<dbReference type="AlphaFoldDB" id="A0AAJ7N3N3"/>
<evidence type="ECO:0000313" key="4">
    <source>
        <dbReference type="RefSeq" id="XP_017875300.2"/>
    </source>
</evidence>
<gene>
    <name evidence="4" type="primary">LOC108622131</name>
</gene>
<accession>A0AAJ7N3N3</accession>
<protein>
    <submittedName>
        <fullName evidence="4">Lysosomal acid lipase/cholesteryl ester hydrolase-like</fullName>
    </submittedName>
</protein>
<feature type="domain" description="Partial AB-hydrolase lipase" evidence="2">
    <location>
        <begin position="52"/>
        <end position="103"/>
    </location>
</feature>
<dbReference type="RefSeq" id="XP_017875300.2">
    <property type="nucleotide sequence ID" value="XM_018019811.2"/>
</dbReference>
<keyword evidence="1" id="KW-0732">Signal</keyword>
<dbReference type="PANTHER" id="PTHR11005">
    <property type="entry name" value="LYSOSOMAL ACID LIPASE-RELATED"/>
    <property type="match status" value="1"/>
</dbReference>
<dbReference type="Pfam" id="PF04083">
    <property type="entry name" value="Abhydro_lipase"/>
    <property type="match status" value="1"/>
</dbReference>
<evidence type="ECO:0000259" key="2">
    <source>
        <dbReference type="Pfam" id="PF04083"/>
    </source>
</evidence>
<dbReference type="GeneID" id="108622131"/>
<keyword evidence="3" id="KW-1185">Reference proteome</keyword>
<name>A0AAJ7N3N3_9HYME</name>
<reference evidence="4" key="1">
    <citation type="submission" date="2025-08" db="UniProtKB">
        <authorList>
            <consortium name="RefSeq"/>
        </authorList>
    </citation>
    <scope>IDENTIFICATION</scope>
    <source>
        <tissue evidence="4">Whole body</tissue>
    </source>
</reference>
<dbReference type="Gene3D" id="3.40.50.1820">
    <property type="entry name" value="alpha/beta hydrolase"/>
    <property type="match status" value="1"/>
</dbReference>
<dbReference type="SUPFAM" id="SSF53474">
    <property type="entry name" value="alpha/beta-Hydrolases"/>
    <property type="match status" value="1"/>
</dbReference>
<feature type="signal peptide" evidence="1">
    <location>
        <begin position="1"/>
        <end position="19"/>
    </location>
</feature>
<feature type="chain" id="PRO_5042464030" evidence="1">
    <location>
        <begin position="20"/>
        <end position="114"/>
    </location>
</feature>
<feature type="non-terminal residue" evidence="4">
    <location>
        <position position="114"/>
    </location>
</feature>
<evidence type="ECO:0000313" key="3">
    <source>
        <dbReference type="Proteomes" id="UP000694925"/>
    </source>
</evidence>
<dbReference type="GO" id="GO:0006629">
    <property type="term" value="P:lipid metabolic process"/>
    <property type="evidence" value="ECO:0007669"/>
    <property type="project" value="InterPro"/>
</dbReference>
<dbReference type="KEGG" id="ccal:108622131"/>
<dbReference type="InterPro" id="IPR006693">
    <property type="entry name" value="AB_hydrolase_lipase"/>
</dbReference>
<dbReference type="InterPro" id="IPR029058">
    <property type="entry name" value="AB_hydrolase_fold"/>
</dbReference>